<dbReference type="InterPro" id="IPR000873">
    <property type="entry name" value="AMP-dep_synth/lig_dom"/>
</dbReference>
<evidence type="ECO:0000313" key="4">
    <source>
        <dbReference type="EMBL" id="MFC6870798.1"/>
    </source>
</evidence>
<dbReference type="CDD" id="cd07812">
    <property type="entry name" value="SRPBCC"/>
    <property type="match status" value="1"/>
</dbReference>
<dbReference type="InterPro" id="IPR050237">
    <property type="entry name" value="ATP-dep_AMP-bd_enzyme"/>
</dbReference>
<dbReference type="PANTHER" id="PTHR43767">
    <property type="entry name" value="LONG-CHAIN-FATTY-ACID--COA LIGASE"/>
    <property type="match status" value="1"/>
</dbReference>
<dbReference type="PROSITE" id="PS00455">
    <property type="entry name" value="AMP_BINDING"/>
    <property type="match status" value="1"/>
</dbReference>
<name>A0ABW2C8D3_9PSEU</name>
<dbReference type="Pfam" id="PF13193">
    <property type="entry name" value="AMP-binding_C"/>
    <property type="match status" value="1"/>
</dbReference>
<evidence type="ECO:0000259" key="2">
    <source>
        <dbReference type="Pfam" id="PF00501"/>
    </source>
</evidence>
<dbReference type="Gene3D" id="3.40.50.12780">
    <property type="entry name" value="N-terminal domain of ligase-like"/>
    <property type="match status" value="1"/>
</dbReference>
<dbReference type="InterPro" id="IPR045851">
    <property type="entry name" value="AMP-bd_C_sf"/>
</dbReference>
<comment type="caution">
    <text evidence="4">The sequence shown here is derived from an EMBL/GenBank/DDBJ whole genome shotgun (WGS) entry which is preliminary data.</text>
</comment>
<protein>
    <submittedName>
        <fullName evidence="4">AMP-binding protein</fullName>
    </submittedName>
</protein>
<evidence type="ECO:0000313" key="5">
    <source>
        <dbReference type="Proteomes" id="UP001596337"/>
    </source>
</evidence>
<dbReference type="InterPro" id="IPR023393">
    <property type="entry name" value="START-like_dom_sf"/>
</dbReference>
<dbReference type="EMBL" id="JBHSXX010000001">
    <property type="protein sequence ID" value="MFC6870798.1"/>
    <property type="molecule type" value="Genomic_DNA"/>
</dbReference>
<keyword evidence="5" id="KW-1185">Reference proteome</keyword>
<dbReference type="InterPro" id="IPR042099">
    <property type="entry name" value="ANL_N_sf"/>
</dbReference>
<dbReference type="Proteomes" id="UP001596337">
    <property type="component" value="Unassembled WGS sequence"/>
</dbReference>
<dbReference type="SUPFAM" id="SSF55961">
    <property type="entry name" value="Bet v1-like"/>
    <property type="match status" value="1"/>
</dbReference>
<dbReference type="Gene3D" id="3.30.300.30">
    <property type="match status" value="1"/>
</dbReference>
<evidence type="ECO:0000259" key="3">
    <source>
        <dbReference type="Pfam" id="PF13193"/>
    </source>
</evidence>
<feature type="domain" description="AMP-dependent synthetase/ligase" evidence="2">
    <location>
        <begin position="201"/>
        <end position="555"/>
    </location>
</feature>
<proteinExistence type="predicted"/>
<dbReference type="PANTHER" id="PTHR43767:SF1">
    <property type="entry name" value="NONRIBOSOMAL PEPTIDE SYNTHASE PES1 (EUROFUNG)-RELATED"/>
    <property type="match status" value="1"/>
</dbReference>
<dbReference type="InterPro" id="IPR025110">
    <property type="entry name" value="AMP-bd_C"/>
</dbReference>
<accession>A0ABW2C8D3</accession>
<dbReference type="InterPro" id="IPR020845">
    <property type="entry name" value="AMP-binding_CS"/>
</dbReference>
<dbReference type="RefSeq" id="WP_345393684.1">
    <property type="nucleotide sequence ID" value="NZ_BAABLA010000020.1"/>
</dbReference>
<organism evidence="4 5">
    <name type="scientific">Haloechinothrix salitolerans</name>
    <dbReference type="NCBI Taxonomy" id="926830"/>
    <lineage>
        <taxon>Bacteria</taxon>
        <taxon>Bacillati</taxon>
        <taxon>Actinomycetota</taxon>
        <taxon>Actinomycetes</taxon>
        <taxon>Pseudonocardiales</taxon>
        <taxon>Pseudonocardiaceae</taxon>
        <taxon>Haloechinothrix</taxon>
    </lineage>
</organism>
<feature type="domain" description="AMP-binding enzyme C-terminal" evidence="3">
    <location>
        <begin position="604"/>
        <end position="678"/>
    </location>
</feature>
<dbReference type="Gene3D" id="3.30.530.20">
    <property type="match status" value="1"/>
</dbReference>
<gene>
    <name evidence="4" type="ORF">ACFQGD_27075</name>
</gene>
<feature type="region of interest" description="Disordered" evidence="1">
    <location>
        <begin position="348"/>
        <end position="367"/>
    </location>
</feature>
<sequence>MPSDCIVFDAVVRHPRVKVWQLLGDPEMYPRFFRGITDCERIGSPEPNVPTRYRFTIELRGTIVQHTVRTVLNRHSEKLALGNDPDNGSWCSVNLADDGPGRTMVSLSFFKPALCHDNTRWSKNEVRAWVRDGMQRVCDFLDRASTSVIANRGDGATFQLSVASTLRATGVLTFAQPGKGIAQLRAVGKWGHTLVGGYVGAAARSPQELAVVDQHGTRTFAEVDSMSTRLAAGLRGLGIDSGSAVAILARNHAVMVETLLACGKLGANVLLLNVGLAGQQLVDAITEHGAETVIADDEFDALLRYLPDDVLRVSTSRRVPESVSASKGINDLLRDAYDVHLRPPRRPGTLVVMTSGTSGTPKGARRPTPKGLGVVAAMLSRLPLRTGERMFIAAPLFHSWGLAALQISTPLRATVLLQERFDAEACLRAIAEHRATSLFAIPIMLRRIMNLPAEVRERYDTSSLRVVASSGSAMSGALVTEFMDAFGDVLYNFYGSTEVSWGTIAGPTDLRAAPTTAGTPPLGTRVGILDDDGTPVPYGSVGRIFVGNEMLFDGYTDGGSKDIENKLMDTGDVGYLDANGRLFVSGRQDEMIISGGENVFPRSVEEAIALLPQVEEAAVVGAPDVEYGQRLVAYVVVREGARLDAEMVRRYIRHRLPRFAVPRDVHFVDELPRNPTGKILKRLLVDGTAYPHTPSAG</sequence>
<evidence type="ECO:0000256" key="1">
    <source>
        <dbReference type="SAM" id="MobiDB-lite"/>
    </source>
</evidence>
<dbReference type="Pfam" id="PF00501">
    <property type="entry name" value="AMP-binding"/>
    <property type="match status" value="1"/>
</dbReference>
<dbReference type="SUPFAM" id="SSF56801">
    <property type="entry name" value="Acetyl-CoA synthetase-like"/>
    <property type="match status" value="1"/>
</dbReference>
<reference evidence="5" key="1">
    <citation type="journal article" date="2019" name="Int. J. Syst. Evol. Microbiol.">
        <title>The Global Catalogue of Microorganisms (GCM) 10K type strain sequencing project: providing services to taxonomists for standard genome sequencing and annotation.</title>
        <authorList>
            <consortium name="The Broad Institute Genomics Platform"/>
            <consortium name="The Broad Institute Genome Sequencing Center for Infectious Disease"/>
            <person name="Wu L."/>
            <person name="Ma J."/>
        </authorList>
    </citation>
    <scope>NUCLEOTIDE SEQUENCE [LARGE SCALE GENOMIC DNA]</scope>
    <source>
        <strain evidence="5">KCTC 32255</strain>
    </source>
</reference>
<dbReference type="CDD" id="cd04433">
    <property type="entry name" value="AFD_class_I"/>
    <property type="match status" value="1"/>
</dbReference>